<dbReference type="InterPro" id="IPR013324">
    <property type="entry name" value="RNA_pol_sigma_r3/r4-like"/>
</dbReference>
<dbReference type="Pfam" id="PF08281">
    <property type="entry name" value="Sigma70_r4_2"/>
    <property type="match status" value="1"/>
</dbReference>
<dbReference type="PANTHER" id="PTHR30385">
    <property type="entry name" value="SIGMA FACTOR F FLAGELLAR"/>
    <property type="match status" value="1"/>
</dbReference>
<dbReference type="SUPFAM" id="SSF88659">
    <property type="entry name" value="Sigma3 and sigma4 domains of RNA polymerase sigma factors"/>
    <property type="match status" value="1"/>
</dbReference>
<reference evidence="7" key="3">
    <citation type="submission" date="2020-02" db="EMBL/GenBank/DDBJ databases">
        <authorList>
            <person name="Littmann E."/>
            <person name="Sorbara M."/>
        </authorList>
    </citation>
    <scope>NUCLEOTIDE SEQUENCE</scope>
    <source>
        <strain evidence="7">MSK.22.53</strain>
    </source>
</reference>
<dbReference type="GO" id="GO:0016987">
    <property type="term" value="F:sigma factor activity"/>
    <property type="evidence" value="ECO:0007669"/>
    <property type="project" value="UniProtKB-KW"/>
</dbReference>
<dbReference type="EMBL" id="CACRUK010000023">
    <property type="protein sequence ID" value="VYU20816.1"/>
    <property type="molecule type" value="Genomic_DNA"/>
</dbReference>
<evidence type="ECO:0000256" key="4">
    <source>
        <dbReference type="ARBA" id="ARBA00023163"/>
    </source>
</evidence>
<evidence type="ECO:0000256" key="2">
    <source>
        <dbReference type="ARBA" id="ARBA00023082"/>
    </source>
</evidence>
<dbReference type="EMBL" id="JAJBNC010000041">
    <property type="protein sequence ID" value="MCB5495436.1"/>
    <property type="molecule type" value="Genomic_DNA"/>
</dbReference>
<dbReference type="Proteomes" id="UP001297422">
    <property type="component" value="Unassembled WGS sequence"/>
</dbReference>
<organism evidence="8">
    <name type="scientific">Mediterraneibacter gnavus</name>
    <name type="common">Ruminococcus gnavus</name>
    <dbReference type="NCBI Taxonomy" id="33038"/>
    <lineage>
        <taxon>Bacteria</taxon>
        <taxon>Bacillati</taxon>
        <taxon>Bacillota</taxon>
        <taxon>Clostridia</taxon>
        <taxon>Lachnospirales</taxon>
        <taxon>Lachnospiraceae</taxon>
        <taxon>Mediterraneibacter</taxon>
    </lineage>
</organism>
<accession>A0A6N3CUZ5</accession>
<keyword evidence="4" id="KW-0804">Transcription</keyword>
<keyword evidence="1" id="KW-0805">Transcription regulation</keyword>
<dbReference type="InterPro" id="IPR036388">
    <property type="entry name" value="WH-like_DNA-bd_sf"/>
</dbReference>
<sequence length="142" mass="17327">MELSPKQKQQVQMKFDSYCKKTIKGEVKHYWRELTRQKSKESLFSELTRQELEQLYSMDDYCFDRRYFPVMGKAVEVHDRQIAEAFQKLSEKKREILLMLYFLDMTETEIASYLHLVQSTIHYHKKVSLNRMRQILEEMDEE</sequence>
<evidence type="ECO:0000256" key="3">
    <source>
        <dbReference type="ARBA" id="ARBA00023125"/>
    </source>
</evidence>
<dbReference type="GO" id="GO:0006352">
    <property type="term" value="P:DNA-templated transcription initiation"/>
    <property type="evidence" value="ECO:0007669"/>
    <property type="project" value="InterPro"/>
</dbReference>
<reference evidence="7" key="2">
    <citation type="journal article" date="2020" name="Cell Host Microbe">
        <title>Functional and Genomic Variation between Human-Derived Isolates of Lachnospiraceae Reveals Inter- and Intra-Species Diversity.</title>
        <authorList>
            <person name="Sorbara M.T."/>
            <person name="Littmann E.R."/>
            <person name="Fontana E."/>
            <person name="Moody T.U."/>
            <person name="Kohout C.E."/>
            <person name="Gjonbalaj M."/>
            <person name="Eaton V."/>
            <person name="Seok R."/>
            <person name="Leiner I.M."/>
            <person name="Pamer E.G."/>
        </authorList>
    </citation>
    <scope>NUCLEOTIDE SEQUENCE</scope>
    <source>
        <strain evidence="7">MSK.22.53</strain>
    </source>
</reference>
<dbReference type="GO" id="GO:0003677">
    <property type="term" value="F:DNA binding"/>
    <property type="evidence" value="ECO:0007669"/>
    <property type="project" value="UniProtKB-KW"/>
</dbReference>
<dbReference type="EMBL" id="JAAIRM010000042">
    <property type="protein sequence ID" value="NSI20723.1"/>
    <property type="molecule type" value="Genomic_DNA"/>
</dbReference>
<evidence type="ECO:0000313" key="8">
    <source>
        <dbReference type="EMBL" id="VYU20816.1"/>
    </source>
</evidence>
<dbReference type="AlphaFoldDB" id="A0A6N3CUZ5"/>
<dbReference type="Proteomes" id="UP001296643">
    <property type="component" value="Unassembled WGS sequence"/>
</dbReference>
<evidence type="ECO:0000259" key="5">
    <source>
        <dbReference type="Pfam" id="PF08281"/>
    </source>
</evidence>
<name>A0A6N3CUZ5_MEDGN</name>
<protein>
    <submittedName>
        <fullName evidence="6 8">RNA polymerase sigma factor</fullName>
    </submittedName>
</protein>
<gene>
    <name evidence="7" type="ORF">G4958_15600</name>
    <name evidence="6" type="ORF">LIQ10_17145</name>
    <name evidence="8" type="ORF">RGLFYP19_00126</name>
</gene>
<keyword evidence="2" id="KW-0731">Sigma factor</keyword>
<dbReference type="RefSeq" id="WP_173880102.1">
    <property type="nucleotide sequence ID" value="NZ_CACRUK010000023.1"/>
</dbReference>
<proteinExistence type="predicted"/>
<evidence type="ECO:0000313" key="6">
    <source>
        <dbReference type="EMBL" id="MCB5495436.1"/>
    </source>
</evidence>
<evidence type="ECO:0000256" key="1">
    <source>
        <dbReference type="ARBA" id="ARBA00023015"/>
    </source>
</evidence>
<reference evidence="6" key="4">
    <citation type="submission" date="2021-10" db="EMBL/GenBank/DDBJ databases">
        <title>Collection of gut derived symbiotic bacterial strains cultured from healthy donors.</title>
        <authorList>
            <person name="Lin H."/>
            <person name="Littmann E."/>
            <person name="Claire K."/>
            <person name="Pamer E."/>
        </authorList>
    </citation>
    <scope>NUCLEOTIDE SEQUENCE</scope>
    <source>
        <strain evidence="6">MSK.23.4</strain>
    </source>
</reference>
<dbReference type="Gene3D" id="1.10.10.10">
    <property type="entry name" value="Winged helix-like DNA-binding domain superfamily/Winged helix DNA-binding domain"/>
    <property type="match status" value="1"/>
</dbReference>
<feature type="domain" description="RNA polymerase sigma factor 70 region 4 type 2" evidence="5">
    <location>
        <begin position="80"/>
        <end position="124"/>
    </location>
</feature>
<dbReference type="InterPro" id="IPR013249">
    <property type="entry name" value="RNA_pol_sigma70_r4_t2"/>
</dbReference>
<reference evidence="8" key="1">
    <citation type="submission" date="2019-11" db="EMBL/GenBank/DDBJ databases">
        <authorList>
            <person name="Feng L."/>
        </authorList>
    </citation>
    <scope>NUCLEOTIDE SEQUENCE</scope>
    <source>
        <strain evidence="8">RgnavusLFYP19</strain>
    </source>
</reference>
<keyword evidence="3" id="KW-0238">DNA-binding</keyword>
<evidence type="ECO:0000313" key="7">
    <source>
        <dbReference type="EMBL" id="NSI20723.1"/>
    </source>
</evidence>